<proteinExistence type="predicted"/>
<dbReference type="InParanoid" id="A0A3N4KFX0"/>
<accession>A0A3N4KFX0</accession>
<dbReference type="Proteomes" id="UP000277580">
    <property type="component" value="Unassembled WGS sequence"/>
</dbReference>
<evidence type="ECO:0000313" key="2">
    <source>
        <dbReference type="Proteomes" id="UP000277580"/>
    </source>
</evidence>
<organism evidence="1 2">
    <name type="scientific">Morchella conica CCBAS932</name>
    <dbReference type="NCBI Taxonomy" id="1392247"/>
    <lineage>
        <taxon>Eukaryota</taxon>
        <taxon>Fungi</taxon>
        <taxon>Dikarya</taxon>
        <taxon>Ascomycota</taxon>
        <taxon>Pezizomycotina</taxon>
        <taxon>Pezizomycetes</taxon>
        <taxon>Pezizales</taxon>
        <taxon>Morchellaceae</taxon>
        <taxon>Morchella</taxon>
    </lineage>
</organism>
<gene>
    <name evidence="1" type="ORF">P167DRAFT_303362</name>
</gene>
<protein>
    <submittedName>
        <fullName evidence="1">Uncharacterized protein</fullName>
    </submittedName>
</protein>
<sequence>MDSHRLLRLAGFTACLWKKAFQQSEVLKVVILCSKKQPPSINPLEALCIRNLQILVMLINQQLSSDRQQN</sequence>
<evidence type="ECO:0000313" key="1">
    <source>
        <dbReference type="EMBL" id="RPB09390.1"/>
    </source>
</evidence>
<reference evidence="1 2" key="1">
    <citation type="journal article" date="2018" name="Nat. Ecol. Evol.">
        <title>Pezizomycetes genomes reveal the molecular basis of ectomycorrhizal truffle lifestyle.</title>
        <authorList>
            <person name="Murat C."/>
            <person name="Payen T."/>
            <person name="Noel B."/>
            <person name="Kuo A."/>
            <person name="Morin E."/>
            <person name="Chen J."/>
            <person name="Kohler A."/>
            <person name="Krizsan K."/>
            <person name="Balestrini R."/>
            <person name="Da Silva C."/>
            <person name="Montanini B."/>
            <person name="Hainaut M."/>
            <person name="Levati E."/>
            <person name="Barry K.W."/>
            <person name="Belfiori B."/>
            <person name="Cichocki N."/>
            <person name="Clum A."/>
            <person name="Dockter R.B."/>
            <person name="Fauchery L."/>
            <person name="Guy J."/>
            <person name="Iotti M."/>
            <person name="Le Tacon F."/>
            <person name="Lindquist E.A."/>
            <person name="Lipzen A."/>
            <person name="Malagnac F."/>
            <person name="Mello A."/>
            <person name="Molinier V."/>
            <person name="Miyauchi S."/>
            <person name="Poulain J."/>
            <person name="Riccioni C."/>
            <person name="Rubini A."/>
            <person name="Sitrit Y."/>
            <person name="Splivallo R."/>
            <person name="Traeger S."/>
            <person name="Wang M."/>
            <person name="Zifcakova L."/>
            <person name="Wipf D."/>
            <person name="Zambonelli A."/>
            <person name="Paolocci F."/>
            <person name="Nowrousian M."/>
            <person name="Ottonello S."/>
            <person name="Baldrian P."/>
            <person name="Spatafora J.W."/>
            <person name="Henrissat B."/>
            <person name="Nagy L.G."/>
            <person name="Aury J.M."/>
            <person name="Wincker P."/>
            <person name="Grigoriev I.V."/>
            <person name="Bonfante P."/>
            <person name="Martin F.M."/>
        </authorList>
    </citation>
    <scope>NUCLEOTIDE SEQUENCE [LARGE SCALE GENOMIC DNA]</scope>
    <source>
        <strain evidence="1 2">CCBAS932</strain>
    </source>
</reference>
<dbReference type="AlphaFoldDB" id="A0A3N4KFX0"/>
<keyword evidence="2" id="KW-1185">Reference proteome</keyword>
<name>A0A3N4KFX0_9PEZI</name>
<dbReference type="EMBL" id="ML119152">
    <property type="protein sequence ID" value="RPB09390.1"/>
    <property type="molecule type" value="Genomic_DNA"/>
</dbReference>